<evidence type="ECO:0000256" key="9">
    <source>
        <dbReference type="ARBA" id="ARBA00042645"/>
    </source>
</evidence>
<dbReference type="PANTHER" id="PTHR16138">
    <property type="entry name" value="MYCOPHENOLIC ACID ACYL-GLUCURONIDE ESTERASE, MITOCHONDRIAL"/>
    <property type="match status" value="1"/>
</dbReference>
<dbReference type="InterPro" id="IPR000073">
    <property type="entry name" value="AB_hydrolase_1"/>
</dbReference>
<evidence type="ECO:0000256" key="7">
    <source>
        <dbReference type="ARBA" id="ARBA00039314"/>
    </source>
</evidence>
<sequence length="387" mass="42444">MYRQKQSIPSRTRIQDPSQRTIPLSWPAAGGGEQSRAGCLRTSHGVVRWCVRSFADATMAFLGVISGRFASSSLNSGQFTCSSTPRVGGAGVNAYRRRGCRLARLQATTTLPASALARLTPAAGRGKTVQIDGFSITYDFQLGTVRPFVFFLPGLAKSRAHSKTSELEVFCRSTGQGMFCADYAGTGRSSGVFTEIGTLSLWTAHAEALLEQVLGACGRVLLVGEGIGGWIALLLAMRRPERICGIVGLAADPDFTEDLVWPRMSPEQQRQVMEQGSIMWKHGYQEYPISRALVEDARSQLLLRGEPGSLPIDVPVRLIHGLSDEEVPPERSVLLAHQLRSRDVTITLVKNGDHVLERQEDFRRLNDAISELCSKYFEYDLRSPQSG</sequence>
<dbReference type="PANTHER" id="PTHR16138:SF7">
    <property type="entry name" value="PALMITOYL-PROTEIN THIOESTERASE ABHD10, MITOCHONDRIAL"/>
    <property type="match status" value="1"/>
</dbReference>
<dbReference type="SUPFAM" id="SSF53474">
    <property type="entry name" value="alpha/beta-Hydrolases"/>
    <property type="match status" value="1"/>
</dbReference>
<reference evidence="16 17" key="1">
    <citation type="journal article" date="2020" name="J. Phycol.">
        <title>Comparative genome analysis reveals Cyanidiococcus gen. nov., a new extremophilic red algal genus sister to Cyanidioschyzon (Cyanidioschyzonaceae, Rhodophyta).</title>
        <authorList>
            <person name="Liu S.-L."/>
            <person name="Chiang Y.-R."/>
            <person name="Yoon H.S."/>
            <person name="Fu H.-Y."/>
        </authorList>
    </citation>
    <scope>NUCLEOTIDE SEQUENCE [LARGE SCALE GENOMIC DNA]</scope>
    <source>
        <strain evidence="16 17">THAL066</strain>
    </source>
</reference>
<proteinExistence type="predicted"/>
<keyword evidence="17" id="KW-1185">Reference proteome</keyword>
<dbReference type="EC" id="3.1.2.22" evidence="2"/>
<evidence type="ECO:0000256" key="10">
    <source>
        <dbReference type="ARBA" id="ARBA00042704"/>
    </source>
</evidence>
<accession>A0A7J7IDE2</accession>
<evidence type="ECO:0000313" key="16">
    <source>
        <dbReference type="EMBL" id="KAF6000750.1"/>
    </source>
</evidence>
<comment type="catalytic activity">
    <reaction evidence="12">
        <text>S-hexadecanoyl-L-cysteinyl-[protein] + H2O = L-cysteinyl-[protein] + hexadecanoate + H(+)</text>
        <dbReference type="Rhea" id="RHEA:19233"/>
        <dbReference type="Rhea" id="RHEA-COMP:10131"/>
        <dbReference type="Rhea" id="RHEA-COMP:11032"/>
        <dbReference type="ChEBI" id="CHEBI:7896"/>
        <dbReference type="ChEBI" id="CHEBI:15377"/>
        <dbReference type="ChEBI" id="CHEBI:15378"/>
        <dbReference type="ChEBI" id="CHEBI:29950"/>
        <dbReference type="ChEBI" id="CHEBI:74151"/>
        <dbReference type="EC" id="3.1.2.22"/>
    </reaction>
    <physiologicalReaction direction="left-to-right" evidence="12">
        <dbReference type="Rhea" id="RHEA:19234"/>
    </physiologicalReaction>
</comment>
<evidence type="ECO:0000313" key="17">
    <source>
        <dbReference type="Proteomes" id="UP000530660"/>
    </source>
</evidence>
<evidence type="ECO:0000256" key="12">
    <source>
        <dbReference type="ARBA" id="ARBA00047409"/>
    </source>
</evidence>
<dbReference type="InterPro" id="IPR029058">
    <property type="entry name" value="AB_hydrolase_fold"/>
</dbReference>
<evidence type="ECO:0000256" key="3">
    <source>
        <dbReference type="ARBA" id="ARBA00022801"/>
    </source>
</evidence>
<evidence type="ECO:0000256" key="11">
    <source>
        <dbReference type="ARBA" id="ARBA00046047"/>
    </source>
</evidence>
<dbReference type="Gene3D" id="3.40.50.1820">
    <property type="entry name" value="alpha/beta hydrolase"/>
    <property type="match status" value="1"/>
</dbReference>
<dbReference type="OrthoDB" id="408373at2759"/>
<evidence type="ECO:0000256" key="5">
    <source>
        <dbReference type="ARBA" id="ARBA00023128"/>
    </source>
</evidence>
<feature type="compositionally biased region" description="Polar residues" evidence="14">
    <location>
        <begin position="1"/>
        <end position="22"/>
    </location>
</feature>
<feature type="domain" description="AB hydrolase-1" evidence="15">
    <location>
        <begin position="178"/>
        <end position="357"/>
    </location>
</feature>
<dbReference type="GO" id="GO:0008474">
    <property type="term" value="F:palmitoyl-(protein) hydrolase activity"/>
    <property type="evidence" value="ECO:0007669"/>
    <property type="project" value="UniProtKB-EC"/>
</dbReference>
<comment type="subcellular location">
    <subcellularLocation>
        <location evidence="1">Mitochondrion</location>
    </subcellularLocation>
</comment>
<organism evidence="16 17">
    <name type="scientific">Cyanidiococcus yangmingshanensis</name>
    <dbReference type="NCBI Taxonomy" id="2690220"/>
    <lineage>
        <taxon>Eukaryota</taxon>
        <taxon>Rhodophyta</taxon>
        <taxon>Bangiophyceae</taxon>
        <taxon>Cyanidiales</taxon>
        <taxon>Cyanidiaceae</taxon>
        <taxon>Cyanidiococcus</taxon>
    </lineage>
</organism>
<evidence type="ECO:0000256" key="13">
    <source>
        <dbReference type="ARBA" id="ARBA00047972"/>
    </source>
</evidence>
<evidence type="ECO:0000256" key="4">
    <source>
        <dbReference type="ARBA" id="ARBA00022946"/>
    </source>
</evidence>
<protein>
    <recommendedName>
        <fullName evidence="7">Palmitoyl-protein thioesterase ABHD10, mitochondrial</fullName>
        <ecNumber evidence="6">3.1.1.93</ecNumber>
        <ecNumber evidence="2">3.1.2.22</ecNumber>
    </recommendedName>
    <alternativeName>
        <fullName evidence="9">Acyl-protein thioesterase ABHD10</fullName>
    </alternativeName>
    <alternativeName>
        <fullName evidence="10">Alpha/beta hydrolase domain-containing protein 10</fullName>
    </alternativeName>
    <alternativeName>
        <fullName evidence="8">Mycophenolic acid acyl-glucuronide esterase, mitochondrial</fullName>
    </alternativeName>
</protein>
<keyword evidence="5" id="KW-0496">Mitochondrion</keyword>
<keyword evidence="3 16" id="KW-0378">Hydrolase</keyword>
<evidence type="ECO:0000256" key="2">
    <source>
        <dbReference type="ARBA" id="ARBA00012423"/>
    </source>
</evidence>
<name>A0A7J7IDE2_9RHOD</name>
<comment type="caution">
    <text evidence="16">The sequence shown here is derived from an EMBL/GenBank/DDBJ whole genome shotgun (WGS) entry which is preliminary data.</text>
</comment>
<feature type="region of interest" description="Disordered" evidence="14">
    <location>
        <begin position="1"/>
        <end position="32"/>
    </location>
</feature>
<dbReference type="Pfam" id="PF12697">
    <property type="entry name" value="Abhydrolase_6"/>
    <property type="match status" value="1"/>
</dbReference>
<evidence type="ECO:0000256" key="8">
    <source>
        <dbReference type="ARBA" id="ARBA00041520"/>
    </source>
</evidence>
<dbReference type="GO" id="GO:0004553">
    <property type="term" value="F:hydrolase activity, hydrolyzing O-glycosyl compounds"/>
    <property type="evidence" value="ECO:0007669"/>
    <property type="project" value="TreeGrafter"/>
</dbReference>
<dbReference type="EMBL" id="VWRR01000018">
    <property type="protein sequence ID" value="KAF6000750.1"/>
    <property type="molecule type" value="Genomic_DNA"/>
</dbReference>
<dbReference type="InterPro" id="IPR052382">
    <property type="entry name" value="ABHD10_acyl-thioesterase"/>
</dbReference>
<comment type="function">
    <text evidence="11">Acts as an acyl-protein thioesterase that hydrolyzes fatty acids from acylated residues in proteins. Regulates the mitochondrial S-depalmitoylation of the nucleophilic active site residue of peroxiredoxin-5/PRDX5, a key antioxidant protein, therefore modulating mitochondrial antioxidant ability. Also catalyzes the deglucuronidation of mycophenolic acid acyl-glucuronide, an active metabolite of the immunosuppressant drug mycophenolate.</text>
</comment>
<dbReference type="Proteomes" id="UP000530660">
    <property type="component" value="Unassembled WGS sequence"/>
</dbReference>
<evidence type="ECO:0000256" key="6">
    <source>
        <dbReference type="ARBA" id="ARBA00039132"/>
    </source>
</evidence>
<dbReference type="GO" id="GO:0005739">
    <property type="term" value="C:mitochondrion"/>
    <property type="evidence" value="ECO:0007669"/>
    <property type="project" value="UniProtKB-SubCell"/>
</dbReference>
<comment type="catalytic activity">
    <reaction evidence="13">
        <text>mycophenolic acid O-acyl-beta-D-glucuronide + H2O = mycophenolate + D-glucuronate + H(+)</text>
        <dbReference type="Rhea" id="RHEA:34179"/>
        <dbReference type="ChEBI" id="CHEBI:15377"/>
        <dbReference type="ChEBI" id="CHEBI:15378"/>
        <dbReference type="ChEBI" id="CHEBI:58720"/>
        <dbReference type="ChEBI" id="CHEBI:62932"/>
        <dbReference type="ChEBI" id="CHEBI:66982"/>
        <dbReference type="EC" id="3.1.1.93"/>
    </reaction>
    <physiologicalReaction direction="left-to-right" evidence="13">
        <dbReference type="Rhea" id="RHEA:34180"/>
    </physiologicalReaction>
</comment>
<evidence type="ECO:0000256" key="1">
    <source>
        <dbReference type="ARBA" id="ARBA00004173"/>
    </source>
</evidence>
<dbReference type="GO" id="GO:0102390">
    <property type="term" value="F:mycophenolic acid acyl-glucuronide esterase activity"/>
    <property type="evidence" value="ECO:0007669"/>
    <property type="project" value="UniProtKB-EC"/>
</dbReference>
<evidence type="ECO:0000259" key="15">
    <source>
        <dbReference type="Pfam" id="PF12697"/>
    </source>
</evidence>
<keyword evidence="4" id="KW-0809">Transit peptide</keyword>
<gene>
    <name evidence="16" type="primary">ABHD10</name>
    <name evidence="16" type="ORF">F1559_002927</name>
</gene>
<evidence type="ECO:0000256" key="14">
    <source>
        <dbReference type="SAM" id="MobiDB-lite"/>
    </source>
</evidence>
<dbReference type="EC" id="3.1.1.93" evidence="6"/>
<dbReference type="AlphaFoldDB" id="A0A7J7IDE2"/>